<comment type="caution">
    <text evidence="2">The sequence shown here is derived from an EMBL/GenBank/DDBJ whole genome shotgun (WGS) entry which is preliminary data.</text>
</comment>
<dbReference type="InterPro" id="IPR036390">
    <property type="entry name" value="WH_DNA-bd_sf"/>
</dbReference>
<protein>
    <submittedName>
        <fullName evidence="2">DNA-binding MarR family transcriptional regulator</fullName>
    </submittedName>
</protein>
<dbReference type="InterPro" id="IPR052526">
    <property type="entry name" value="HTH-type_Bedaq_tolerance"/>
</dbReference>
<proteinExistence type="predicted"/>
<dbReference type="InterPro" id="IPR000835">
    <property type="entry name" value="HTH_MarR-typ"/>
</dbReference>
<dbReference type="Pfam" id="PF12802">
    <property type="entry name" value="MarR_2"/>
    <property type="match status" value="1"/>
</dbReference>
<feature type="domain" description="HTH marR-type" evidence="1">
    <location>
        <begin position="1"/>
        <end position="136"/>
    </location>
</feature>
<dbReference type="PANTHER" id="PTHR39515:SF2">
    <property type="entry name" value="HTH-TYPE TRANSCRIPTIONAL REGULATOR RV0880"/>
    <property type="match status" value="1"/>
</dbReference>
<accession>A0ABT9MR03</accession>
<sequence>MSDDLELAEALRAAVGDFVRRVRTLEAMPPGQLAALGHLGREGALSIADLARREGVRHQSMTRTVHLLAEQHLVTLTPDPLDRRQVVVVITPAGSARLTEARHARAAIVADALRTLSPEERDVAARIPAVLRRLTP</sequence>
<keyword evidence="2" id="KW-0238">DNA-binding</keyword>
<name>A0ABT9MR03_9ACTN</name>
<reference evidence="2 3" key="1">
    <citation type="submission" date="2023-07" db="EMBL/GenBank/DDBJ databases">
        <title>Sequencing the genomes of 1000 actinobacteria strains.</title>
        <authorList>
            <person name="Klenk H.-P."/>
        </authorList>
    </citation>
    <scope>NUCLEOTIDE SEQUENCE [LARGE SCALE GENOMIC DNA]</scope>
    <source>
        <strain evidence="2 3">DSM 44710</strain>
    </source>
</reference>
<evidence type="ECO:0000313" key="3">
    <source>
        <dbReference type="Proteomes" id="UP001240984"/>
    </source>
</evidence>
<keyword evidence="2" id="KW-0808">Transferase</keyword>
<dbReference type="EMBL" id="JAUSRA010000001">
    <property type="protein sequence ID" value="MDP9793828.1"/>
    <property type="molecule type" value="Genomic_DNA"/>
</dbReference>
<dbReference type="SMART" id="SM00347">
    <property type="entry name" value="HTH_MARR"/>
    <property type="match status" value="1"/>
</dbReference>
<dbReference type="GO" id="GO:0003677">
    <property type="term" value="F:DNA binding"/>
    <property type="evidence" value="ECO:0007669"/>
    <property type="project" value="UniProtKB-KW"/>
</dbReference>
<dbReference type="InterPro" id="IPR036388">
    <property type="entry name" value="WH-like_DNA-bd_sf"/>
</dbReference>
<gene>
    <name evidence="2" type="ORF">J2S43_002340</name>
</gene>
<dbReference type="Proteomes" id="UP001240984">
    <property type="component" value="Unassembled WGS sequence"/>
</dbReference>
<dbReference type="SUPFAM" id="SSF46785">
    <property type="entry name" value="Winged helix' DNA-binding domain"/>
    <property type="match status" value="1"/>
</dbReference>
<dbReference type="RefSeq" id="WP_306828914.1">
    <property type="nucleotide sequence ID" value="NZ_JAUSRA010000001.1"/>
</dbReference>
<evidence type="ECO:0000259" key="1">
    <source>
        <dbReference type="PROSITE" id="PS50995"/>
    </source>
</evidence>
<keyword evidence="3" id="KW-1185">Reference proteome</keyword>
<dbReference type="PROSITE" id="PS50995">
    <property type="entry name" value="HTH_MARR_2"/>
    <property type="match status" value="1"/>
</dbReference>
<evidence type="ECO:0000313" key="2">
    <source>
        <dbReference type="EMBL" id="MDP9793828.1"/>
    </source>
</evidence>
<dbReference type="Gene3D" id="1.10.10.10">
    <property type="entry name" value="Winged helix-like DNA-binding domain superfamily/Winged helix DNA-binding domain"/>
    <property type="match status" value="1"/>
</dbReference>
<dbReference type="GO" id="GO:0016740">
    <property type="term" value="F:transferase activity"/>
    <property type="evidence" value="ECO:0007669"/>
    <property type="project" value="UniProtKB-KW"/>
</dbReference>
<dbReference type="PANTHER" id="PTHR39515">
    <property type="entry name" value="CONSERVED PROTEIN"/>
    <property type="match status" value="1"/>
</dbReference>
<organism evidence="2 3">
    <name type="scientific">Catenuloplanes nepalensis</name>
    <dbReference type="NCBI Taxonomy" id="587533"/>
    <lineage>
        <taxon>Bacteria</taxon>
        <taxon>Bacillati</taxon>
        <taxon>Actinomycetota</taxon>
        <taxon>Actinomycetes</taxon>
        <taxon>Micromonosporales</taxon>
        <taxon>Micromonosporaceae</taxon>
        <taxon>Catenuloplanes</taxon>
    </lineage>
</organism>